<reference evidence="9" key="1">
    <citation type="submission" date="2020-10" db="EMBL/GenBank/DDBJ databases">
        <title>High-Quality Genome Resource of Clonostachys rosea strain S41 by Oxford Nanopore Long-Read Sequencing.</title>
        <authorList>
            <person name="Wang H."/>
        </authorList>
    </citation>
    <scope>NUCLEOTIDE SEQUENCE</scope>
    <source>
        <strain evidence="9">S41</strain>
    </source>
</reference>
<dbReference type="InterPro" id="IPR050435">
    <property type="entry name" value="MZM1/LYRM7"/>
</dbReference>
<dbReference type="GO" id="GO:0044183">
    <property type="term" value="F:protein folding chaperone"/>
    <property type="evidence" value="ECO:0007669"/>
    <property type="project" value="TreeGrafter"/>
</dbReference>
<comment type="subcellular location">
    <subcellularLocation>
        <location evidence="1">Mitochondrion matrix</location>
    </subcellularLocation>
</comment>
<organism evidence="9 10">
    <name type="scientific">Bionectria ochroleuca</name>
    <name type="common">Gliocladium roseum</name>
    <dbReference type="NCBI Taxonomy" id="29856"/>
    <lineage>
        <taxon>Eukaryota</taxon>
        <taxon>Fungi</taxon>
        <taxon>Dikarya</taxon>
        <taxon>Ascomycota</taxon>
        <taxon>Pezizomycotina</taxon>
        <taxon>Sordariomycetes</taxon>
        <taxon>Hypocreomycetidae</taxon>
        <taxon>Hypocreales</taxon>
        <taxon>Bionectriaceae</taxon>
        <taxon>Clonostachys</taxon>
    </lineage>
</organism>
<keyword evidence="5" id="KW-0809">Transit peptide</keyword>
<dbReference type="GO" id="GO:0034551">
    <property type="term" value="P:mitochondrial respiratory chain complex III assembly"/>
    <property type="evidence" value="ECO:0007669"/>
    <property type="project" value="InterPro"/>
</dbReference>
<dbReference type="InterPro" id="IPR045298">
    <property type="entry name" value="Complex1_LYR_LYRM7"/>
</dbReference>
<evidence type="ECO:0000256" key="2">
    <source>
        <dbReference type="ARBA" id="ARBA00009949"/>
    </source>
</evidence>
<proteinExistence type="inferred from homology"/>
<name>A0A8H7NM58_BIOOC</name>
<dbReference type="AlphaFoldDB" id="A0A8H7NM58"/>
<evidence type="ECO:0000256" key="4">
    <source>
        <dbReference type="ARBA" id="ARBA00015108"/>
    </source>
</evidence>
<comment type="function">
    <text evidence="8">Assembly factor required for Rieske Fe-S protein RIP1 incorporation into the cytochrome b-c1 (CIII) complex. Functions as a chaperone, binding to this subunit within the mitochondrial matrix and stabilizing it prior to its translocation and insertion into the late CIII dimeric intermediate within the mitochondrial inner membrane. Modulates the mitochondrial matrix zinc pool.</text>
</comment>
<dbReference type="PANTHER" id="PTHR46749">
    <property type="entry name" value="COMPLEX III ASSEMBLY FACTOR LYRM7"/>
    <property type="match status" value="1"/>
</dbReference>
<evidence type="ECO:0000256" key="6">
    <source>
        <dbReference type="ARBA" id="ARBA00023128"/>
    </source>
</evidence>
<sequence length="114" mass="12367">MALVAYRHLLRAARLAFEGDAPVLAAAQSQIRSEFLNKSALDPSERPAAIQHAQDVARILRENVVQGRRETENDHNYKLRIHEFTEKGDNDSIKTAGAGVATGGGCCGGVVRNK</sequence>
<protein>
    <recommendedName>
        <fullName evidence="4">Mitochondrial zinc maintenance protein 1, mitochondrial</fullName>
    </recommendedName>
</protein>
<evidence type="ECO:0000256" key="5">
    <source>
        <dbReference type="ARBA" id="ARBA00022946"/>
    </source>
</evidence>
<evidence type="ECO:0000313" key="9">
    <source>
        <dbReference type="EMBL" id="KAF9758326.1"/>
    </source>
</evidence>
<dbReference type="PANTHER" id="PTHR46749:SF1">
    <property type="entry name" value="COMPLEX III ASSEMBLY FACTOR LYRM7"/>
    <property type="match status" value="1"/>
</dbReference>
<comment type="subunit">
    <text evidence="3">Interacts with RIP1.</text>
</comment>
<evidence type="ECO:0000256" key="8">
    <source>
        <dbReference type="ARBA" id="ARBA00025268"/>
    </source>
</evidence>
<keyword evidence="7" id="KW-0143">Chaperone</keyword>
<dbReference type="Proteomes" id="UP000616885">
    <property type="component" value="Unassembled WGS sequence"/>
</dbReference>
<dbReference type="GO" id="GO:0005759">
    <property type="term" value="C:mitochondrial matrix"/>
    <property type="evidence" value="ECO:0007669"/>
    <property type="project" value="UniProtKB-SubCell"/>
</dbReference>
<dbReference type="CDD" id="cd20267">
    <property type="entry name" value="Complex1_LYR_LYRM7"/>
    <property type="match status" value="1"/>
</dbReference>
<comment type="caution">
    <text evidence="9">The sequence shown here is derived from an EMBL/GenBank/DDBJ whole genome shotgun (WGS) entry which is preliminary data.</text>
</comment>
<evidence type="ECO:0000313" key="10">
    <source>
        <dbReference type="Proteomes" id="UP000616885"/>
    </source>
</evidence>
<evidence type="ECO:0000256" key="7">
    <source>
        <dbReference type="ARBA" id="ARBA00023186"/>
    </source>
</evidence>
<accession>A0A8H7NM58</accession>
<keyword evidence="6" id="KW-0496">Mitochondrion</keyword>
<comment type="similarity">
    <text evidence="2">Belongs to the complex I LYR family. MZM1 subfamily.</text>
</comment>
<dbReference type="EMBL" id="JADCTT010000001">
    <property type="protein sequence ID" value="KAF9758326.1"/>
    <property type="molecule type" value="Genomic_DNA"/>
</dbReference>
<gene>
    <name evidence="9" type="ORF">IM811_000020</name>
</gene>
<evidence type="ECO:0000256" key="3">
    <source>
        <dbReference type="ARBA" id="ARBA00011589"/>
    </source>
</evidence>
<evidence type="ECO:0000256" key="1">
    <source>
        <dbReference type="ARBA" id="ARBA00004305"/>
    </source>
</evidence>